<feature type="active site" evidence="5">
    <location>
        <position position="416"/>
    </location>
</feature>
<dbReference type="Proteomes" id="UP000070080">
    <property type="component" value="Unassembled WGS sequence"/>
</dbReference>
<dbReference type="PIRSF" id="PIRSF005700">
    <property type="entry name" value="PepC"/>
    <property type="match status" value="1"/>
</dbReference>
<dbReference type="PATRIC" id="fig|1497955.3.peg.1289"/>
<name>A0A133Y729_9FIRM</name>
<dbReference type="InterPro" id="IPR038765">
    <property type="entry name" value="Papain-like_cys_pep_sf"/>
</dbReference>
<evidence type="ECO:0000313" key="7">
    <source>
        <dbReference type="Proteomes" id="UP000070080"/>
    </source>
</evidence>
<dbReference type="Pfam" id="PF03051">
    <property type="entry name" value="Peptidase_C1_2"/>
    <property type="match status" value="1"/>
</dbReference>
<keyword evidence="7" id="KW-1185">Reference proteome</keyword>
<dbReference type="GO" id="GO:0009636">
    <property type="term" value="P:response to toxic substance"/>
    <property type="evidence" value="ECO:0007669"/>
    <property type="project" value="TreeGrafter"/>
</dbReference>
<evidence type="ECO:0000256" key="5">
    <source>
        <dbReference type="PIRSR" id="PIRSR005700-1"/>
    </source>
</evidence>
<dbReference type="GO" id="GO:0070005">
    <property type="term" value="F:cysteine-type aminopeptidase activity"/>
    <property type="evidence" value="ECO:0007669"/>
    <property type="project" value="InterPro"/>
</dbReference>
<dbReference type="RefSeq" id="WP_066714935.1">
    <property type="nucleotide sequence ID" value="NZ_JARFNM010000001.1"/>
</dbReference>
<dbReference type="EMBL" id="LSCV01000044">
    <property type="protein sequence ID" value="KXB39000.1"/>
    <property type="molecule type" value="Genomic_DNA"/>
</dbReference>
<dbReference type="InterPro" id="IPR004134">
    <property type="entry name" value="Peptidase_C1B"/>
</dbReference>
<dbReference type="SUPFAM" id="SSF54001">
    <property type="entry name" value="Cysteine proteinases"/>
    <property type="match status" value="1"/>
</dbReference>
<organism evidence="6 7">
    <name type="scientific">Amygdalobacter nucleatus</name>
    <dbReference type="NCBI Taxonomy" id="3029274"/>
    <lineage>
        <taxon>Bacteria</taxon>
        <taxon>Bacillati</taxon>
        <taxon>Bacillota</taxon>
        <taxon>Clostridia</taxon>
        <taxon>Eubacteriales</taxon>
        <taxon>Oscillospiraceae</taxon>
        <taxon>Amygdalobacter</taxon>
    </lineage>
</organism>
<feature type="active site" evidence="5">
    <location>
        <position position="438"/>
    </location>
</feature>
<evidence type="ECO:0000313" key="6">
    <source>
        <dbReference type="EMBL" id="KXB39000.1"/>
    </source>
</evidence>
<dbReference type="PANTHER" id="PTHR10363:SF2">
    <property type="entry name" value="BLEOMYCIN HYDROLASE"/>
    <property type="match status" value="1"/>
</dbReference>
<dbReference type="GO" id="GO:0043418">
    <property type="term" value="P:homocysteine catabolic process"/>
    <property type="evidence" value="ECO:0007669"/>
    <property type="project" value="TreeGrafter"/>
</dbReference>
<dbReference type="PROSITE" id="PS00139">
    <property type="entry name" value="THIOL_PROTEASE_CYS"/>
    <property type="match status" value="1"/>
</dbReference>
<dbReference type="AlphaFoldDB" id="A0A133Y729"/>
<accession>A0A133Y729</accession>
<reference evidence="7" key="1">
    <citation type="submission" date="2016-01" db="EMBL/GenBank/DDBJ databases">
        <authorList>
            <person name="Mitreva M."/>
            <person name="Pepin K.H."/>
            <person name="Mihindukulasuriya K.A."/>
            <person name="Fulton R."/>
            <person name="Fronick C."/>
            <person name="O'Laughlin M."/>
            <person name="Miner T."/>
            <person name="Herter B."/>
            <person name="Rosa B.A."/>
            <person name="Cordes M."/>
            <person name="Tomlinson C."/>
            <person name="Wollam A."/>
            <person name="Palsikar V.B."/>
            <person name="Mardis E.R."/>
            <person name="Wilson R.K."/>
        </authorList>
    </citation>
    <scope>NUCLEOTIDE SEQUENCE [LARGE SCALE GENOMIC DNA]</scope>
    <source>
        <strain evidence="7">KA00274</strain>
    </source>
</reference>
<dbReference type="Gene3D" id="3.90.70.10">
    <property type="entry name" value="Cysteine proteinases"/>
    <property type="match status" value="1"/>
</dbReference>
<dbReference type="InterPro" id="IPR000169">
    <property type="entry name" value="Pept_cys_AS"/>
</dbReference>
<gene>
    <name evidence="6" type="ORF">HMPREF1872_01322</name>
</gene>
<dbReference type="CDD" id="cd00585">
    <property type="entry name" value="Peptidase_C1B"/>
    <property type="match status" value="1"/>
</dbReference>
<keyword evidence="3 4" id="KW-0788">Thiol protease</keyword>
<feature type="active site" evidence="5">
    <location>
        <position position="113"/>
    </location>
</feature>
<protein>
    <recommendedName>
        <fullName evidence="4">Aminopeptidase</fullName>
    </recommendedName>
</protein>
<keyword evidence="4 6" id="KW-0031">Aminopeptidase</keyword>
<evidence type="ECO:0000256" key="2">
    <source>
        <dbReference type="ARBA" id="ARBA00022801"/>
    </source>
</evidence>
<proteinExistence type="inferred from homology"/>
<evidence type="ECO:0000256" key="4">
    <source>
        <dbReference type="PIRNR" id="PIRNR005700"/>
    </source>
</evidence>
<comment type="caution">
    <text evidence="6">The sequence shown here is derived from an EMBL/GenBank/DDBJ whole genome shotgun (WGS) entry which is preliminary data.</text>
</comment>
<comment type="similarity">
    <text evidence="4">Belongs to the peptidase C1 family.</text>
</comment>
<keyword evidence="2 4" id="KW-0378">Hydrolase</keyword>
<dbReference type="GO" id="GO:0006508">
    <property type="term" value="P:proteolysis"/>
    <property type="evidence" value="ECO:0007669"/>
    <property type="project" value="UniProtKB-KW"/>
</dbReference>
<dbReference type="PANTHER" id="PTHR10363">
    <property type="entry name" value="BLEOMYCIN HYDROLASE"/>
    <property type="match status" value="1"/>
</dbReference>
<keyword evidence="1 4" id="KW-0645">Protease</keyword>
<sequence length="497" mass="56030">MAQFLAASEAEEKKETDTKKTCAKKAKAIRLKKYTLPNLQALTSEQTITSDLYSKFATDFAKNKGNSMVANAIANVGINEASFNNNVLREDRFIFSNETKRGNTTNQKQSGRCWLFAALNSARVSIMETLHLDDFELSENYLCFYEKLEKSNTYLENIIATLDKDVYSRDFSYVKENAANDGGFFEWYADLVTKYGVVPKSCMPETYHSSNTHVLVEALNERLMRTAMQMRHAYEAKYPEQGEPSCEFLAEMRAKKNACLSEVYNICVKALGVPPTVVNYAYTDKDKKKQTITGLSPKEFYEKYCGLPLEDMVVLTNDPTERFPDGTVLTYKYSQVVMEGKGLAQLLAPMSELTQAAVKSIKAGEPMWFACDVGKSSDRKKGLLDDETYLTDLILTEVGEFSKKDRTIIGETQLNHAMLLCGVDLNADGSVKKWKVENSWGEDMGSKGVFSMSQKWFEANTYQVIVNKKYVSADILAGLKKEPVVVEPWKMICQPIK</sequence>
<evidence type="ECO:0000256" key="1">
    <source>
        <dbReference type="ARBA" id="ARBA00022670"/>
    </source>
</evidence>
<evidence type="ECO:0000256" key="3">
    <source>
        <dbReference type="ARBA" id="ARBA00022807"/>
    </source>
</evidence>
<dbReference type="GO" id="GO:0005737">
    <property type="term" value="C:cytoplasm"/>
    <property type="evidence" value="ECO:0007669"/>
    <property type="project" value="TreeGrafter"/>
</dbReference>
<dbReference type="OrthoDB" id="1111399at2"/>